<sequence length="287" mass="31666">MTLYVLFLVLSAAVLHAVWNLISKKANGKAPFVWLMYIGSTAVYLPLLVYHIASHEKFQWSAAMLWFSLSSAMLHIAYFLILQKGYRRADLSVVYPLARGSGPLLSSIAAILVLRETFRYNIALGLVLILAGVLVITGLKFKKGDRKIRAGVLWGTLTGLFIALYTLNDAIAIKQYQLSPLQLTFSSNTFSILLLFPFVIGQTSEIKRELREHKWSILAIAVLSPAAYILVLEALKLAPLTVIAPARETSILIGVFMGSKALDERDGKRRIVASILILCGIVSLSFA</sequence>
<dbReference type="RefSeq" id="WP_113649345.1">
    <property type="nucleotide sequence ID" value="NZ_QMHN01000010.1"/>
</dbReference>
<evidence type="ECO:0000256" key="11">
    <source>
        <dbReference type="SAM" id="Phobius"/>
    </source>
</evidence>
<keyword evidence="3" id="KW-0444">Lipid biosynthesis</keyword>
<dbReference type="EMBL" id="SAYW01000010">
    <property type="protein sequence ID" value="RWU03480.1"/>
    <property type="molecule type" value="Genomic_DNA"/>
</dbReference>
<keyword evidence="4" id="KW-0997">Cell inner membrane</keyword>
<keyword evidence="5" id="KW-0441">Lipid A biosynthesis</keyword>
<dbReference type="Gene3D" id="1.10.3730.20">
    <property type="match status" value="2"/>
</dbReference>
<dbReference type="GO" id="GO:0005886">
    <property type="term" value="C:plasma membrane"/>
    <property type="evidence" value="ECO:0007669"/>
    <property type="project" value="UniProtKB-SubCell"/>
</dbReference>
<dbReference type="PANTHER" id="PTHR30561">
    <property type="entry name" value="SMR FAMILY PROTON-DEPENDENT DRUG EFFLUX TRANSPORTER SUGE"/>
    <property type="match status" value="1"/>
</dbReference>
<evidence type="ECO:0000259" key="12">
    <source>
        <dbReference type="Pfam" id="PF00892"/>
    </source>
</evidence>
<dbReference type="Proteomes" id="UP000284120">
    <property type="component" value="Unassembled WGS sequence"/>
</dbReference>
<keyword evidence="10 11" id="KW-0472">Membrane</keyword>
<dbReference type="SUPFAM" id="SSF103481">
    <property type="entry name" value="Multidrug resistance efflux transporter EmrE"/>
    <property type="match status" value="2"/>
</dbReference>
<feature type="transmembrane region" description="Helical" evidence="11">
    <location>
        <begin position="215"/>
        <end position="231"/>
    </location>
</feature>
<evidence type="ECO:0000256" key="9">
    <source>
        <dbReference type="ARBA" id="ARBA00023098"/>
    </source>
</evidence>
<keyword evidence="2" id="KW-1003">Cell membrane</keyword>
<evidence type="ECO:0000256" key="3">
    <source>
        <dbReference type="ARBA" id="ARBA00022516"/>
    </source>
</evidence>
<dbReference type="OrthoDB" id="157232at2"/>
<accession>A0A3S3R3W9</accession>
<dbReference type="InterPro" id="IPR000390">
    <property type="entry name" value="Small_drug/metabolite_transptr"/>
</dbReference>
<keyword evidence="14" id="KW-1185">Reference proteome</keyword>
<evidence type="ECO:0000256" key="4">
    <source>
        <dbReference type="ARBA" id="ARBA00022519"/>
    </source>
</evidence>
<protein>
    <recommendedName>
        <fullName evidence="12">EamA domain-containing protein</fullName>
    </recommendedName>
</protein>
<feature type="transmembrane region" description="Helical" evidence="11">
    <location>
        <begin position="185"/>
        <end position="203"/>
    </location>
</feature>
<keyword evidence="8 11" id="KW-1133">Transmembrane helix</keyword>
<keyword evidence="7" id="KW-0448">Lipopolysaccharide biosynthesis</keyword>
<feature type="transmembrane region" description="Helical" evidence="11">
    <location>
        <begin position="120"/>
        <end position="139"/>
    </location>
</feature>
<keyword evidence="9" id="KW-0443">Lipid metabolism</keyword>
<evidence type="ECO:0000313" key="13">
    <source>
        <dbReference type="EMBL" id="RWU03480.1"/>
    </source>
</evidence>
<evidence type="ECO:0000256" key="7">
    <source>
        <dbReference type="ARBA" id="ARBA00022985"/>
    </source>
</evidence>
<evidence type="ECO:0000256" key="5">
    <source>
        <dbReference type="ARBA" id="ARBA00022556"/>
    </source>
</evidence>
<name>A0A3S3R3W9_9SPHI</name>
<evidence type="ECO:0000313" key="14">
    <source>
        <dbReference type="Proteomes" id="UP000284120"/>
    </source>
</evidence>
<feature type="transmembrane region" description="Helical" evidence="11">
    <location>
        <begin position="270"/>
        <end position="286"/>
    </location>
</feature>
<feature type="transmembrane region" description="Helical" evidence="11">
    <location>
        <begin position="151"/>
        <end position="173"/>
    </location>
</feature>
<dbReference type="PANTHER" id="PTHR30561:SF9">
    <property type="entry name" value="4-AMINO-4-DEOXY-L-ARABINOSE-PHOSPHOUNDECAPRENOL FLIPPASE SUBUNIT ARNF-RELATED"/>
    <property type="match status" value="1"/>
</dbReference>
<organism evidence="13 14">
    <name type="scientific">Pedobacter chitinilyticus</name>
    <dbReference type="NCBI Taxonomy" id="2233776"/>
    <lineage>
        <taxon>Bacteria</taxon>
        <taxon>Pseudomonadati</taxon>
        <taxon>Bacteroidota</taxon>
        <taxon>Sphingobacteriia</taxon>
        <taxon>Sphingobacteriales</taxon>
        <taxon>Sphingobacteriaceae</taxon>
        <taxon>Pedobacter</taxon>
    </lineage>
</organism>
<dbReference type="GO" id="GO:0022857">
    <property type="term" value="F:transmembrane transporter activity"/>
    <property type="evidence" value="ECO:0007669"/>
    <property type="project" value="InterPro"/>
</dbReference>
<dbReference type="InterPro" id="IPR000620">
    <property type="entry name" value="EamA_dom"/>
</dbReference>
<dbReference type="AlphaFoldDB" id="A0A3S3R3W9"/>
<reference evidence="13 14" key="1">
    <citation type="submission" date="2018-06" db="EMBL/GenBank/DDBJ databases">
        <title>Pedobacter endophyticus sp. nov., an endophytic bacterium isolated from a leaf of Triticum aestivum.</title>
        <authorList>
            <person name="Zhang L."/>
        </authorList>
    </citation>
    <scope>NUCLEOTIDE SEQUENCE [LARGE SCALE GENOMIC DNA]</scope>
    <source>
        <strain evidence="13 14">CM134L-2</strain>
    </source>
</reference>
<feature type="domain" description="EamA" evidence="12">
    <location>
        <begin position="5"/>
        <end position="137"/>
    </location>
</feature>
<dbReference type="GO" id="GO:0009103">
    <property type="term" value="P:lipopolysaccharide biosynthetic process"/>
    <property type="evidence" value="ECO:0007669"/>
    <property type="project" value="UniProtKB-KW"/>
</dbReference>
<dbReference type="InterPro" id="IPR037185">
    <property type="entry name" value="EmrE-like"/>
</dbReference>
<comment type="subcellular location">
    <subcellularLocation>
        <location evidence="1">Cell membrane</location>
        <topology evidence="1">Multi-pass membrane protein</topology>
    </subcellularLocation>
</comment>
<feature type="domain" description="EamA" evidence="12">
    <location>
        <begin position="150"/>
        <end position="285"/>
    </location>
</feature>
<feature type="transmembrane region" description="Helical" evidence="11">
    <location>
        <begin position="34"/>
        <end position="53"/>
    </location>
</feature>
<evidence type="ECO:0000256" key="8">
    <source>
        <dbReference type="ARBA" id="ARBA00022989"/>
    </source>
</evidence>
<evidence type="ECO:0000256" key="1">
    <source>
        <dbReference type="ARBA" id="ARBA00004651"/>
    </source>
</evidence>
<evidence type="ECO:0000256" key="10">
    <source>
        <dbReference type="ARBA" id="ARBA00023136"/>
    </source>
</evidence>
<dbReference type="Pfam" id="PF00892">
    <property type="entry name" value="EamA"/>
    <property type="match status" value="2"/>
</dbReference>
<feature type="transmembrane region" description="Helical" evidence="11">
    <location>
        <begin position="59"/>
        <end position="81"/>
    </location>
</feature>
<evidence type="ECO:0000256" key="2">
    <source>
        <dbReference type="ARBA" id="ARBA00022475"/>
    </source>
</evidence>
<evidence type="ECO:0000256" key="6">
    <source>
        <dbReference type="ARBA" id="ARBA00022692"/>
    </source>
</evidence>
<keyword evidence="6 11" id="KW-0812">Transmembrane</keyword>
<gene>
    <name evidence="13" type="ORF">DPV69_20720</name>
</gene>
<proteinExistence type="predicted"/>
<comment type="caution">
    <text evidence="13">The sequence shown here is derived from an EMBL/GenBank/DDBJ whole genome shotgun (WGS) entry which is preliminary data.</text>
</comment>
<feature type="transmembrane region" description="Helical" evidence="11">
    <location>
        <begin position="6"/>
        <end position="22"/>
    </location>
</feature>
<feature type="transmembrane region" description="Helical" evidence="11">
    <location>
        <begin position="93"/>
        <end position="114"/>
    </location>
</feature>
<dbReference type="GO" id="GO:0009245">
    <property type="term" value="P:lipid A biosynthetic process"/>
    <property type="evidence" value="ECO:0007669"/>
    <property type="project" value="UniProtKB-KW"/>
</dbReference>